<keyword evidence="2" id="KW-1185">Reference proteome</keyword>
<evidence type="ECO:0000313" key="2">
    <source>
        <dbReference type="Proteomes" id="UP000590749"/>
    </source>
</evidence>
<evidence type="ECO:0000313" key="1">
    <source>
        <dbReference type="EMBL" id="MBB3094260.1"/>
    </source>
</evidence>
<dbReference type="RefSeq" id="WP_183218561.1">
    <property type="nucleotide sequence ID" value="NZ_BMPW01000008.1"/>
</dbReference>
<gene>
    <name evidence="1" type="ORF">FHR83_001912</name>
</gene>
<sequence length="302" mass="32372">MSERSWEVDPGSGVGPLRFGTPRAELQALLGQHRAFRRSPTSDLADQYETGTIMLTCSDDQGLHLIEIPDPDGVYYRGVHLNGAVTTVLNDLRVAGIEVTADDSGWLLADGAIALYTPSSEPGAHIEAVTAFGPGHEMRGEIVFFPAGVDATPANSSYLVTPGTGIGPIMLGQHRDEVRRQLNGGVCWQHAAGSREPVEDNFFEDHLVVRYGPSLLADRIFVTRADAVLLDAINLMPAYPQTIEDVRPLLTQAGHRLIEQEAGIEIADAGIQILTMRPSPSSDGPLPVACVAISARNAPPQL</sequence>
<name>A0A7W5ADX2_9ACTN</name>
<comment type="caution">
    <text evidence="1">The sequence shown here is derived from an EMBL/GenBank/DDBJ whole genome shotgun (WGS) entry which is preliminary data.</text>
</comment>
<dbReference type="Proteomes" id="UP000590749">
    <property type="component" value="Unassembled WGS sequence"/>
</dbReference>
<proteinExistence type="predicted"/>
<protein>
    <submittedName>
        <fullName evidence="1">Uncharacterized protein</fullName>
    </submittedName>
</protein>
<reference evidence="1 2" key="1">
    <citation type="submission" date="2020-08" db="EMBL/GenBank/DDBJ databases">
        <title>Genomic Encyclopedia of Type Strains, Phase III (KMG-III): the genomes of soil and plant-associated and newly described type strains.</title>
        <authorList>
            <person name="Whitman W."/>
        </authorList>
    </citation>
    <scope>NUCLEOTIDE SEQUENCE [LARGE SCALE GENOMIC DNA]</scope>
    <source>
        <strain evidence="1 2">CECT 3287</strain>
    </source>
</reference>
<accession>A0A7W5ADX2</accession>
<dbReference type="AlphaFoldDB" id="A0A7W5ADX2"/>
<dbReference type="EMBL" id="JACHXF010000003">
    <property type="protein sequence ID" value="MBB3094260.1"/>
    <property type="molecule type" value="Genomic_DNA"/>
</dbReference>
<organism evidence="1 2">
    <name type="scientific">Actinoplanes campanulatus</name>
    <dbReference type="NCBI Taxonomy" id="113559"/>
    <lineage>
        <taxon>Bacteria</taxon>
        <taxon>Bacillati</taxon>
        <taxon>Actinomycetota</taxon>
        <taxon>Actinomycetes</taxon>
        <taxon>Micromonosporales</taxon>
        <taxon>Micromonosporaceae</taxon>
        <taxon>Actinoplanes</taxon>
    </lineage>
</organism>